<keyword evidence="1" id="KW-0472">Membrane</keyword>
<dbReference type="AlphaFoldDB" id="A0A6H9WUQ3"/>
<gene>
    <name evidence="2" type="ORF">F8O04_09240</name>
</gene>
<reference evidence="2 3" key="1">
    <citation type="submission" date="2019-09" db="EMBL/GenBank/DDBJ databases">
        <title>Phylogeny of genus Pseudoclavibacter and closely related genus.</title>
        <authorList>
            <person name="Li Y."/>
        </authorList>
    </citation>
    <scope>NUCLEOTIDE SEQUENCE [LARGE SCALE GENOMIC DNA]</scope>
    <source>
        <strain evidence="2 3">EGI 60007</strain>
    </source>
</reference>
<name>A0A6H9WUQ3_9MICO</name>
<evidence type="ECO:0000256" key="1">
    <source>
        <dbReference type="SAM" id="Phobius"/>
    </source>
</evidence>
<keyword evidence="3" id="KW-1185">Reference proteome</keyword>
<evidence type="ECO:0000313" key="3">
    <source>
        <dbReference type="Proteomes" id="UP000431744"/>
    </source>
</evidence>
<dbReference type="OrthoDB" id="4408835at2"/>
<evidence type="ECO:0000313" key="2">
    <source>
        <dbReference type="EMBL" id="KAB1650597.1"/>
    </source>
</evidence>
<organism evidence="2 3">
    <name type="scientific">Pseudoclavibacter endophyticus</name>
    <dbReference type="NCBI Taxonomy" id="1778590"/>
    <lineage>
        <taxon>Bacteria</taxon>
        <taxon>Bacillati</taxon>
        <taxon>Actinomycetota</taxon>
        <taxon>Actinomycetes</taxon>
        <taxon>Micrococcales</taxon>
        <taxon>Microbacteriaceae</taxon>
        <taxon>Pseudoclavibacter</taxon>
    </lineage>
</organism>
<sequence>MRRLLRIPEIAPSKRHDDAAHGAFRTSLIVSGVRCIVMYLFVPIIVPIAGLAEWFAAPIGIALCLVAFVTGVYSVRRFWISDHRSRWMYTGFIAFVFAVLAVSLVSDIARLGSAL</sequence>
<protein>
    <submittedName>
        <fullName evidence="2">Uncharacterized protein</fullName>
    </submittedName>
</protein>
<dbReference type="EMBL" id="WBJY01000001">
    <property type="protein sequence ID" value="KAB1650597.1"/>
    <property type="molecule type" value="Genomic_DNA"/>
</dbReference>
<feature type="transmembrane region" description="Helical" evidence="1">
    <location>
        <begin position="28"/>
        <end position="49"/>
    </location>
</feature>
<comment type="caution">
    <text evidence="2">The sequence shown here is derived from an EMBL/GenBank/DDBJ whole genome shotgun (WGS) entry which is preliminary data.</text>
</comment>
<feature type="transmembrane region" description="Helical" evidence="1">
    <location>
        <begin position="55"/>
        <end position="75"/>
    </location>
</feature>
<proteinExistence type="predicted"/>
<dbReference type="Proteomes" id="UP000431744">
    <property type="component" value="Unassembled WGS sequence"/>
</dbReference>
<accession>A0A6H9WUQ3</accession>
<feature type="transmembrane region" description="Helical" evidence="1">
    <location>
        <begin position="87"/>
        <end position="106"/>
    </location>
</feature>
<keyword evidence="1" id="KW-0812">Transmembrane</keyword>
<keyword evidence="1" id="KW-1133">Transmembrane helix</keyword>